<dbReference type="PROSITE" id="PS00070">
    <property type="entry name" value="ALDEHYDE_DEHYDR_CYS"/>
    <property type="match status" value="1"/>
</dbReference>
<comment type="similarity">
    <text evidence="1">Belongs to the aldehyde dehydrogenase family.</text>
</comment>
<dbReference type="InterPro" id="IPR016162">
    <property type="entry name" value="Ald_DH_N"/>
</dbReference>
<dbReference type="Proteomes" id="UP000008983">
    <property type="component" value="Unassembled WGS sequence"/>
</dbReference>
<accession>G0QSZ1</accession>
<sequence>MERVILESKYRLIQFTGSSKVAEKLSKLTHGKVKIEDAGFDWKLQGPDVSNIDYVAWQCDQDAYAATGQKCSAQSILYCHQNWIKNGFLDKLKALQSRRKLSDLTIGPVLTWNNQQIQHHVDQLLKLEGAKLLFGEYKDDNELNEVLQHFNQMENHLTAAVVSNDMVFINKIASNTINGVTYTGIRARTTGAPQNHWFGPCGDPRGAGIGTKEAILHVWTTHREVIQDIAIEDGWKTPDCS</sequence>
<evidence type="ECO:0000259" key="4">
    <source>
        <dbReference type="Pfam" id="PF00171"/>
    </source>
</evidence>
<protein>
    <recommendedName>
        <fullName evidence="4">Aldehyde dehydrogenase domain-containing protein</fullName>
    </recommendedName>
</protein>
<dbReference type="eggNOG" id="KOG2451">
    <property type="taxonomic scope" value="Eukaryota"/>
</dbReference>
<dbReference type="GeneID" id="14907807"/>
<dbReference type="InterPro" id="IPR044638">
    <property type="entry name" value="ALDH7A1-like"/>
</dbReference>
<dbReference type="PANTHER" id="PTHR43521">
    <property type="entry name" value="ALPHA-AMINOADIPIC SEMIALDEHYDE DEHYDROGENASE"/>
    <property type="match status" value="1"/>
</dbReference>
<dbReference type="AlphaFoldDB" id="G0QSZ1"/>
<dbReference type="InParanoid" id="G0QSZ1"/>
<dbReference type="SUPFAM" id="SSF53720">
    <property type="entry name" value="ALDH-like"/>
    <property type="match status" value="1"/>
</dbReference>
<gene>
    <name evidence="5" type="ORF">IMG5_104840</name>
</gene>
<dbReference type="InterPro" id="IPR015590">
    <property type="entry name" value="Aldehyde_DH_dom"/>
</dbReference>
<dbReference type="STRING" id="857967.G0QSZ1"/>
<dbReference type="Gene3D" id="3.40.605.10">
    <property type="entry name" value="Aldehyde Dehydrogenase, Chain A, domain 1"/>
    <property type="match status" value="1"/>
</dbReference>
<dbReference type="InterPro" id="IPR016161">
    <property type="entry name" value="Ald_DH/histidinol_DH"/>
</dbReference>
<reference evidence="5 6" key="1">
    <citation type="submission" date="2011-07" db="EMBL/GenBank/DDBJ databases">
        <authorList>
            <person name="Coyne R."/>
            <person name="Brami D."/>
            <person name="Johnson J."/>
            <person name="Hostetler J."/>
            <person name="Hannick L."/>
            <person name="Clark T."/>
            <person name="Cassidy-Hanley D."/>
            <person name="Inman J."/>
        </authorList>
    </citation>
    <scope>NUCLEOTIDE SEQUENCE [LARGE SCALE GENOMIC DNA]</scope>
    <source>
        <strain evidence="5 6">G5</strain>
    </source>
</reference>
<dbReference type="GO" id="GO:0004029">
    <property type="term" value="F:aldehyde dehydrogenase (NAD+) activity"/>
    <property type="evidence" value="ECO:0007669"/>
    <property type="project" value="InterPro"/>
</dbReference>
<organism evidence="5 6">
    <name type="scientific">Ichthyophthirius multifiliis</name>
    <name type="common">White spot disease agent</name>
    <name type="synonym">Ich</name>
    <dbReference type="NCBI Taxonomy" id="5932"/>
    <lineage>
        <taxon>Eukaryota</taxon>
        <taxon>Sar</taxon>
        <taxon>Alveolata</taxon>
        <taxon>Ciliophora</taxon>
        <taxon>Intramacronucleata</taxon>
        <taxon>Oligohymenophorea</taxon>
        <taxon>Hymenostomatida</taxon>
        <taxon>Ophryoglenina</taxon>
        <taxon>Ichthyophthirius</taxon>
    </lineage>
</organism>
<proteinExistence type="inferred from homology"/>
<dbReference type="PANTHER" id="PTHR43521:SF7">
    <property type="entry name" value="DELTA-1-PYRROLINE-5-CARBOXYLATE DEHYDROGENASE 12A1, MITOCHONDRIAL"/>
    <property type="match status" value="1"/>
</dbReference>
<keyword evidence="6" id="KW-1185">Reference proteome</keyword>
<keyword evidence="2" id="KW-0560">Oxidoreductase</keyword>
<evidence type="ECO:0000313" key="6">
    <source>
        <dbReference type="Proteomes" id="UP000008983"/>
    </source>
</evidence>
<dbReference type="EMBL" id="GL983834">
    <property type="protein sequence ID" value="EGR31662.1"/>
    <property type="molecule type" value="Genomic_DNA"/>
</dbReference>
<dbReference type="Gene3D" id="3.40.309.10">
    <property type="entry name" value="Aldehyde Dehydrogenase, Chain A, domain 2"/>
    <property type="match status" value="1"/>
</dbReference>
<feature type="domain" description="Aldehyde dehydrogenase" evidence="4">
    <location>
        <begin position="7"/>
        <end position="137"/>
    </location>
</feature>
<dbReference type="OrthoDB" id="440325at2759"/>
<evidence type="ECO:0000256" key="3">
    <source>
        <dbReference type="ARBA" id="ARBA00023027"/>
    </source>
</evidence>
<dbReference type="RefSeq" id="XP_004035148.1">
    <property type="nucleotide sequence ID" value="XM_004035100.1"/>
</dbReference>
<evidence type="ECO:0000313" key="5">
    <source>
        <dbReference type="EMBL" id="EGR31662.1"/>
    </source>
</evidence>
<dbReference type="InterPro" id="IPR016160">
    <property type="entry name" value="Ald_DH_CS_CYS"/>
</dbReference>
<dbReference type="InterPro" id="IPR016163">
    <property type="entry name" value="Ald_DH_C"/>
</dbReference>
<keyword evidence="3" id="KW-0520">NAD</keyword>
<evidence type="ECO:0000256" key="1">
    <source>
        <dbReference type="ARBA" id="ARBA00009986"/>
    </source>
</evidence>
<evidence type="ECO:0000256" key="2">
    <source>
        <dbReference type="ARBA" id="ARBA00023002"/>
    </source>
</evidence>
<dbReference type="Pfam" id="PF00171">
    <property type="entry name" value="Aldedh"/>
    <property type="match status" value="1"/>
</dbReference>
<name>G0QSZ1_ICHMU</name>